<reference evidence="1 2" key="1">
    <citation type="submission" date="2016-08" db="EMBL/GenBank/DDBJ databases">
        <title>A Parts List for Fungal Cellulosomes Revealed by Comparative Genomics.</title>
        <authorList>
            <consortium name="DOE Joint Genome Institute"/>
            <person name="Haitjema C.H."/>
            <person name="Gilmore S.P."/>
            <person name="Henske J.K."/>
            <person name="Solomon K.V."/>
            <person name="De Groot R."/>
            <person name="Kuo A."/>
            <person name="Mondo S.J."/>
            <person name="Salamov A.A."/>
            <person name="Labutti K."/>
            <person name="Zhao Z."/>
            <person name="Chiniquy J."/>
            <person name="Barry K."/>
            <person name="Brewer H.M."/>
            <person name="Purvine S.O."/>
            <person name="Wright A.T."/>
            <person name="Boxma B."/>
            <person name="Van Alen T."/>
            <person name="Hackstein J.H."/>
            <person name="Baker S.E."/>
            <person name="Grigoriev I.V."/>
            <person name="O'Malley M.A."/>
        </authorList>
    </citation>
    <scope>NUCLEOTIDE SEQUENCE [LARGE SCALE GENOMIC DNA]</scope>
    <source>
        <strain evidence="1 2">S4</strain>
    </source>
</reference>
<comment type="caution">
    <text evidence="1">The sequence shown here is derived from an EMBL/GenBank/DDBJ whole genome shotgun (WGS) entry which is preliminary data.</text>
</comment>
<dbReference type="Proteomes" id="UP000193944">
    <property type="component" value="Unassembled WGS sequence"/>
</dbReference>
<organism evidence="1 2">
    <name type="scientific">Anaeromyces robustus</name>
    <dbReference type="NCBI Taxonomy" id="1754192"/>
    <lineage>
        <taxon>Eukaryota</taxon>
        <taxon>Fungi</taxon>
        <taxon>Fungi incertae sedis</taxon>
        <taxon>Chytridiomycota</taxon>
        <taxon>Chytridiomycota incertae sedis</taxon>
        <taxon>Neocallimastigomycetes</taxon>
        <taxon>Neocallimastigales</taxon>
        <taxon>Neocallimastigaceae</taxon>
        <taxon>Anaeromyces</taxon>
    </lineage>
</organism>
<name>A0A1Y1XHA6_9FUNG</name>
<evidence type="ECO:0000313" key="1">
    <source>
        <dbReference type="EMBL" id="ORX85123.1"/>
    </source>
</evidence>
<gene>
    <name evidence="1" type="ORF">BCR32DRAFT_242027</name>
</gene>
<evidence type="ECO:0008006" key="3">
    <source>
        <dbReference type="Google" id="ProtNLM"/>
    </source>
</evidence>
<sequence>MFFNTNIIDYPKFRTKDEIKQYFQENKIQIKLLEDEDGNLMNFIENDILIYCINNDFSIEIIELIIINGYYTLNYTSYSNFLYNTPLSSALKNNQFDIADLLISYGAQIENIPLITLEKIINIENLKYIINKGFDIPQQLISNLIEADSNELLQLIFLYLIKNDNNIPSRLIIDLINNYNALSILCNNDIRGDTMILDDISSIFKVDFISRDIQYNLTHKGNTIKDAFLIKMKNPKLKYHINRKFLNKLENITTYQEDKEAIEKYIENDEYIEFKKYIKENNIHLTKFKFKVFIEKIHNYKKKDIIEFSIMKSNSIQLVNYIIDLCLKEDPNIVNKRYGYYIFSAVSSNKFKISYFLLEKFKGKSFKSLYTWLHKSKTLNNENLKFLLISDIYFNKYDINSDNTRFTTPLYSIKYDFPFSLNQFLKYYLFNNSFILKLLSYYKDKISLSKSEFNDIVENEKNKYNDNWSYQYQLVFQDNDYENMNILYKYDTREKHIILEDLFNILIKMDKEVQDTFVENVKMKIIKLPIDEQYINNLKCYEMIKDIIFEMIKINQIEKLNDLITKKRISLDHFNKYNDDILAYAINHDASMNMIKFIISQYSTLNYIIYYANGKSLTDSLYMQSVPSNKLDIPYCPLILSVILNKFEVFKILLENGADINYKFCIANENYNIVTYLYKNKLLNIKNLKFILNNGFNLLSESISIFIYDNHDNNDNIPNKRQRNYYYYTNNNNNDNNYNNHEKNEAHRFLTLLFENSIFDNNFILKLLLSSKDKIALSDTQLNDIILKEKNKIIMNQELFDIIYDNYNYEVLEMFLNYDVNTTDPYTDSSDIYKFLKGDSIFIEYLFNLKLLNYEQFSLETFIKNILPWDDKLEISEYEFLGKKHKKNFRLDHFEGLKVFLEKYIDYGLDFIDFEKEDFSKILSRLYQKFYLSTFYDIELLEGFEFLRIFIEKLLNSKKFYFSHFEPNLLKLCDSNFQKLFIKKSLLHEKFDLTKINIKTVLLFLKGLDDNLYIFDYFINELLNNNHIKNSINTQEITLLSNKLKNSL</sequence>
<dbReference type="SUPFAM" id="SSF48403">
    <property type="entry name" value="Ankyrin repeat"/>
    <property type="match status" value="2"/>
</dbReference>
<dbReference type="SMART" id="SM00248">
    <property type="entry name" value="ANK"/>
    <property type="match status" value="7"/>
</dbReference>
<dbReference type="InterPro" id="IPR052457">
    <property type="entry name" value="Ankyrin-DD_containing_protein"/>
</dbReference>
<dbReference type="Gene3D" id="1.25.40.20">
    <property type="entry name" value="Ankyrin repeat-containing domain"/>
    <property type="match status" value="2"/>
</dbReference>
<dbReference type="InterPro" id="IPR036770">
    <property type="entry name" value="Ankyrin_rpt-contain_sf"/>
</dbReference>
<dbReference type="PANTHER" id="PTHR24125:SF5">
    <property type="entry name" value="ANKYRIN REPEAT PROTEIN"/>
    <property type="match status" value="1"/>
</dbReference>
<accession>A0A1Y1XHA6</accession>
<protein>
    <recommendedName>
        <fullName evidence="3">Ankyrin</fullName>
    </recommendedName>
</protein>
<dbReference type="OrthoDB" id="2156081at2759"/>
<reference evidence="1 2" key="2">
    <citation type="submission" date="2016-08" db="EMBL/GenBank/DDBJ databases">
        <title>Pervasive Adenine N6-methylation of Active Genes in Fungi.</title>
        <authorList>
            <consortium name="DOE Joint Genome Institute"/>
            <person name="Mondo S.J."/>
            <person name="Dannebaum R.O."/>
            <person name="Kuo R.C."/>
            <person name="Labutti K."/>
            <person name="Haridas S."/>
            <person name="Kuo A."/>
            <person name="Salamov A."/>
            <person name="Ahrendt S.R."/>
            <person name="Lipzen A."/>
            <person name="Sullivan W."/>
            <person name="Andreopoulos W.B."/>
            <person name="Clum A."/>
            <person name="Lindquist E."/>
            <person name="Daum C."/>
            <person name="Ramamoorthy G.K."/>
            <person name="Gryganskyi A."/>
            <person name="Culley D."/>
            <person name="Magnuson J.K."/>
            <person name="James T.Y."/>
            <person name="O'Malley M.A."/>
            <person name="Stajich J.E."/>
            <person name="Spatafora J.W."/>
            <person name="Visel A."/>
            <person name="Grigoriev I.V."/>
        </authorList>
    </citation>
    <scope>NUCLEOTIDE SEQUENCE [LARGE SCALE GENOMIC DNA]</scope>
    <source>
        <strain evidence="1 2">S4</strain>
    </source>
</reference>
<proteinExistence type="predicted"/>
<dbReference type="AlphaFoldDB" id="A0A1Y1XHA6"/>
<dbReference type="InterPro" id="IPR002110">
    <property type="entry name" value="Ankyrin_rpt"/>
</dbReference>
<keyword evidence="2" id="KW-1185">Reference proteome</keyword>
<evidence type="ECO:0000313" key="2">
    <source>
        <dbReference type="Proteomes" id="UP000193944"/>
    </source>
</evidence>
<dbReference type="PANTHER" id="PTHR24125">
    <property type="entry name" value="ANKYRIN REPEAT AND DEATH DOMAIN-CONTAINING PROTEIN"/>
    <property type="match status" value="1"/>
</dbReference>
<dbReference type="EMBL" id="MCFG01000040">
    <property type="protein sequence ID" value="ORX85123.1"/>
    <property type="molecule type" value="Genomic_DNA"/>
</dbReference>